<evidence type="ECO:0000313" key="4">
    <source>
        <dbReference type="Proteomes" id="UP001597063"/>
    </source>
</evidence>
<keyword evidence="2" id="KW-0472">Membrane</keyword>
<sequence>MFAAGAFVTALATGCGGDGGGTSSESPAQTRSVDQSPSRAAGVLPERSTAPQERDTPADTVTAAPTEAQGASSDGSGASSLVGLWIALAASLVVLVAWLVYVMRKRSEGEQDWNAKAVRVWAQGANLRDAIRTVELLTPGAEVSVRWGDIQRLADDMNKALHVLRETAITEDEHLRADDALAALDAVRMTMATERSLDGVDAARSRSMQANLQTLDYTLGALRARATV</sequence>
<feature type="compositionally biased region" description="Low complexity" evidence="1">
    <location>
        <begin position="58"/>
        <end position="76"/>
    </location>
</feature>
<keyword evidence="2" id="KW-1133">Transmembrane helix</keyword>
<name>A0ABW2XCN8_9ACTN</name>
<evidence type="ECO:0000256" key="2">
    <source>
        <dbReference type="SAM" id="Phobius"/>
    </source>
</evidence>
<reference evidence="4" key="1">
    <citation type="journal article" date="2019" name="Int. J. Syst. Evol. Microbiol.">
        <title>The Global Catalogue of Microorganisms (GCM) 10K type strain sequencing project: providing services to taxonomists for standard genome sequencing and annotation.</title>
        <authorList>
            <consortium name="The Broad Institute Genomics Platform"/>
            <consortium name="The Broad Institute Genome Sequencing Center for Infectious Disease"/>
            <person name="Wu L."/>
            <person name="Ma J."/>
        </authorList>
    </citation>
    <scope>NUCLEOTIDE SEQUENCE [LARGE SCALE GENOMIC DNA]</scope>
    <source>
        <strain evidence="4">JCM 9371</strain>
    </source>
</reference>
<keyword evidence="2" id="KW-0812">Transmembrane</keyword>
<proteinExistence type="predicted"/>
<feature type="transmembrane region" description="Helical" evidence="2">
    <location>
        <begin position="82"/>
        <end position="101"/>
    </location>
</feature>
<evidence type="ECO:0000256" key="1">
    <source>
        <dbReference type="SAM" id="MobiDB-lite"/>
    </source>
</evidence>
<protein>
    <submittedName>
        <fullName evidence="3">Uncharacterized protein</fullName>
    </submittedName>
</protein>
<organism evidence="3 4">
    <name type="scientific">Actinomadura fibrosa</name>
    <dbReference type="NCBI Taxonomy" id="111802"/>
    <lineage>
        <taxon>Bacteria</taxon>
        <taxon>Bacillati</taxon>
        <taxon>Actinomycetota</taxon>
        <taxon>Actinomycetes</taxon>
        <taxon>Streptosporangiales</taxon>
        <taxon>Thermomonosporaceae</taxon>
        <taxon>Actinomadura</taxon>
    </lineage>
</organism>
<comment type="caution">
    <text evidence="3">The sequence shown here is derived from an EMBL/GenBank/DDBJ whole genome shotgun (WGS) entry which is preliminary data.</text>
</comment>
<gene>
    <name evidence="3" type="ORF">ACFQZM_02830</name>
</gene>
<evidence type="ECO:0000313" key="3">
    <source>
        <dbReference type="EMBL" id="MFD0683420.1"/>
    </source>
</evidence>
<dbReference type="RefSeq" id="WP_131758616.1">
    <property type="nucleotide sequence ID" value="NZ_CAACUY010000055.1"/>
</dbReference>
<feature type="compositionally biased region" description="Polar residues" evidence="1">
    <location>
        <begin position="23"/>
        <end position="38"/>
    </location>
</feature>
<dbReference type="Proteomes" id="UP001597063">
    <property type="component" value="Unassembled WGS sequence"/>
</dbReference>
<accession>A0ABW2XCN8</accession>
<keyword evidence="4" id="KW-1185">Reference proteome</keyword>
<feature type="region of interest" description="Disordered" evidence="1">
    <location>
        <begin position="16"/>
        <end position="76"/>
    </location>
</feature>
<dbReference type="EMBL" id="JBHTGP010000003">
    <property type="protein sequence ID" value="MFD0683420.1"/>
    <property type="molecule type" value="Genomic_DNA"/>
</dbReference>